<gene>
    <name evidence="2" type="ORF">ATANTOWER_027445</name>
</gene>
<accession>A0ABU7BID8</accession>
<proteinExistence type="predicted"/>
<name>A0ABU7BID8_9TELE</name>
<protein>
    <submittedName>
        <fullName evidence="2">Uncharacterized protein</fullName>
    </submittedName>
</protein>
<dbReference type="EMBL" id="JAHUTI010059015">
    <property type="protein sequence ID" value="MED6250412.1"/>
    <property type="molecule type" value="Genomic_DNA"/>
</dbReference>
<feature type="compositionally biased region" description="Basic residues" evidence="1">
    <location>
        <begin position="1"/>
        <end position="16"/>
    </location>
</feature>
<dbReference type="Proteomes" id="UP001345963">
    <property type="component" value="Unassembled WGS sequence"/>
</dbReference>
<feature type="region of interest" description="Disordered" evidence="1">
    <location>
        <begin position="1"/>
        <end position="29"/>
    </location>
</feature>
<evidence type="ECO:0000256" key="1">
    <source>
        <dbReference type="SAM" id="MobiDB-lite"/>
    </source>
</evidence>
<keyword evidence="3" id="KW-1185">Reference proteome</keyword>
<reference evidence="2 3" key="1">
    <citation type="submission" date="2021-07" db="EMBL/GenBank/DDBJ databases">
        <authorList>
            <person name="Palmer J.M."/>
        </authorList>
    </citation>
    <scope>NUCLEOTIDE SEQUENCE [LARGE SCALE GENOMIC DNA]</scope>
    <source>
        <strain evidence="2 3">AT_MEX2019</strain>
        <tissue evidence="2">Muscle</tissue>
    </source>
</reference>
<sequence>MNNATGKKKIQAASHKPHNDRSENPALMHSWGGGRGGVEKLVKDEHLLLLMGNPFTLLVLLQNSRRNISEPVGLAFLKPPQLGKSHIWFICKQECMLDHLATYIGLNVRIKLSWFWGTKETFRCC</sequence>
<organism evidence="2 3">
    <name type="scientific">Ataeniobius toweri</name>
    <dbReference type="NCBI Taxonomy" id="208326"/>
    <lineage>
        <taxon>Eukaryota</taxon>
        <taxon>Metazoa</taxon>
        <taxon>Chordata</taxon>
        <taxon>Craniata</taxon>
        <taxon>Vertebrata</taxon>
        <taxon>Euteleostomi</taxon>
        <taxon>Actinopterygii</taxon>
        <taxon>Neopterygii</taxon>
        <taxon>Teleostei</taxon>
        <taxon>Neoteleostei</taxon>
        <taxon>Acanthomorphata</taxon>
        <taxon>Ovalentaria</taxon>
        <taxon>Atherinomorphae</taxon>
        <taxon>Cyprinodontiformes</taxon>
        <taxon>Goodeidae</taxon>
        <taxon>Ataeniobius</taxon>
    </lineage>
</organism>
<evidence type="ECO:0000313" key="2">
    <source>
        <dbReference type="EMBL" id="MED6250412.1"/>
    </source>
</evidence>
<comment type="caution">
    <text evidence="2">The sequence shown here is derived from an EMBL/GenBank/DDBJ whole genome shotgun (WGS) entry which is preliminary data.</text>
</comment>
<evidence type="ECO:0000313" key="3">
    <source>
        <dbReference type="Proteomes" id="UP001345963"/>
    </source>
</evidence>